<gene>
    <name evidence="7" type="ORF">LUZ62_058084</name>
</gene>
<organism evidence="7 8">
    <name type="scientific">Rhynchospora pubera</name>
    <dbReference type="NCBI Taxonomy" id="906938"/>
    <lineage>
        <taxon>Eukaryota</taxon>
        <taxon>Viridiplantae</taxon>
        <taxon>Streptophyta</taxon>
        <taxon>Embryophyta</taxon>
        <taxon>Tracheophyta</taxon>
        <taxon>Spermatophyta</taxon>
        <taxon>Magnoliopsida</taxon>
        <taxon>Liliopsida</taxon>
        <taxon>Poales</taxon>
        <taxon>Cyperaceae</taxon>
        <taxon>Cyperoideae</taxon>
        <taxon>Rhynchosporeae</taxon>
        <taxon>Rhynchospora</taxon>
    </lineage>
</organism>
<dbReference type="SMART" id="SM00360">
    <property type="entry name" value="RRM"/>
    <property type="match status" value="1"/>
</dbReference>
<accession>A0AAV8DYK0</accession>
<protein>
    <recommendedName>
        <fullName evidence="1">Probable RNA-binding protein 18</fullName>
    </recommendedName>
    <alternativeName>
        <fullName evidence="3">RNA-binding motif protein 18</fullName>
    </alternativeName>
</protein>
<dbReference type="InterPro" id="IPR035979">
    <property type="entry name" value="RBD_domain_sf"/>
</dbReference>
<dbReference type="InterPro" id="IPR000504">
    <property type="entry name" value="RRM_dom"/>
</dbReference>
<dbReference type="Gene3D" id="3.30.70.330">
    <property type="match status" value="1"/>
</dbReference>
<evidence type="ECO:0000313" key="7">
    <source>
        <dbReference type="EMBL" id="KAJ4773827.1"/>
    </source>
</evidence>
<evidence type="ECO:0000259" key="6">
    <source>
        <dbReference type="PROSITE" id="PS50102"/>
    </source>
</evidence>
<reference evidence="7" key="1">
    <citation type="submission" date="2022-08" db="EMBL/GenBank/DDBJ databases">
        <authorList>
            <person name="Marques A."/>
        </authorList>
    </citation>
    <scope>NUCLEOTIDE SEQUENCE</scope>
    <source>
        <strain evidence="7">RhyPub2mFocal</strain>
        <tissue evidence="7">Leaves</tissue>
    </source>
</reference>
<dbReference type="InterPro" id="IPR039157">
    <property type="entry name" value="RBM18_RRM"/>
</dbReference>
<comment type="caution">
    <text evidence="7">The sequence shown here is derived from an EMBL/GenBank/DDBJ whole genome shotgun (WGS) entry which is preliminary data.</text>
</comment>
<dbReference type="PROSITE" id="PS50102">
    <property type="entry name" value="RRM"/>
    <property type="match status" value="1"/>
</dbReference>
<evidence type="ECO:0000256" key="2">
    <source>
        <dbReference type="ARBA" id="ARBA00022884"/>
    </source>
</evidence>
<evidence type="ECO:0000256" key="1">
    <source>
        <dbReference type="ARBA" id="ARBA00021141"/>
    </source>
</evidence>
<dbReference type="SUPFAM" id="SSF54928">
    <property type="entry name" value="RNA-binding domain, RBD"/>
    <property type="match status" value="1"/>
</dbReference>
<sequence>MSDNTDQLKDVKMAVEDEPECRLYVGNLDYRISESSVIKMFSTFGKIVSEDFLLHKHGPKRGEPRGYAFVQYSTKEEAQIAKLKMNGRLVFGRPIVVRLASEKATAEGTKTLGATSADAKQSSTSCSKLASLDKDAKIAAIRKKLKSLEGEGSSAKRPRLDTDKKT</sequence>
<dbReference type="PANTHER" id="PTHR21245">
    <property type="entry name" value="HETEROGENEOUS NUCLEAR RIBONUCLEOPROTEIN"/>
    <property type="match status" value="1"/>
</dbReference>
<dbReference type="AlphaFoldDB" id="A0AAV8DYK0"/>
<dbReference type="Pfam" id="PF00076">
    <property type="entry name" value="RRM_1"/>
    <property type="match status" value="1"/>
</dbReference>
<feature type="region of interest" description="Disordered" evidence="5">
    <location>
        <begin position="147"/>
        <end position="166"/>
    </location>
</feature>
<name>A0AAV8DYK0_9POAL</name>
<dbReference type="InterPro" id="IPR012677">
    <property type="entry name" value="Nucleotide-bd_a/b_plait_sf"/>
</dbReference>
<proteinExistence type="predicted"/>
<dbReference type="EMBL" id="JAMFTS010000003">
    <property type="protein sequence ID" value="KAJ4773827.1"/>
    <property type="molecule type" value="Genomic_DNA"/>
</dbReference>
<feature type="domain" description="RRM" evidence="6">
    <location>
        <begin position="21"/>
        <end position="102"/>
    </location>
</feature>
<keyword evidence="8" id="KW-1185">Reference proteome</keyword>
<dbReference type="GO" id="GO:0003723">
    <property type="term" value="F:RNA binding"/>
    <property type="evidence" value="ECO:0007669"/>
    <property type="project" value="UniProtKB-UniRule"/>
</dbReference>
<evidence type="ECO:0000256" key="5">
    <source>
        <dbReference type="SAM" id="MobiDB-lite"/>
    </source>
</evidence>
<evidence type="ECO:0000313" key="8">
    <source>
        <dbReference type="Proteomes" id="UP001140206"/>
    </source>
</evidence>
<keyword evidence="2 4" id="KW-0694">RNA-binding</keyword>
<dbReference type="CDD" id="cd12355">
    <property type="entry name" value="RRM_RBM18"/>
    <property type="match status" value="1"/>
</dbReference>
<evidence type="ECO:0000256" key="4">
    <source>
        <dbReference type="PROSITE-ProRule" id="PRU00176"/>
    </source>
</evidence>
<evidence type="ECO:0000256" key="3">
    <source>
        <dbReference type="ARBA" id="ARBA00030780"/>
    </source>
</evidence>
<dbReference type="Proteomes" id="UP001140206">
    <property type="component" value="Chromosome 3"/>
</dbReference>